<proteinExistence type="inferred from homology"/>
<accession>A0A2U2NCN1</accession>
<dbReference type="Proteomes" id="UP000245876">
    <property type="component" value="Unassembled WGS sequence"/>
</dbReference>
<dbReference type="GO" id="GO:0008236">
    <property type="term" value="F:serine-type peptidase activity"/>
    <property type="evidence" value="ECO:0007669"/>
    <property type="project" value="UniProtKB-KW"/>
</dbReference>
<dbReference type="PANTHER" id="PTHR20842:SF0">
    <property type="entry name" value="ALPHA-ASPARTYL DIPEPTIDASE"/>
    <property type="match status" value="1"/>
</dbReference>
<dbReference type="Gene3D" id="3.40.50.880">
    <property type="match status" value="1"/>
</dbReference>
<dbReference type="SUPFAM" id="SSF52317">
    <property type="entry name" value="Class I glutamine amidotransferase-like"/>
    <property type="match status" value="1"/>
</dbReference>
<dbReference type="InterPro" id="IPR005320">
    <property type="entry name" value="Peptidase_S51"/>
</dbReference>
<dbReference type="GO" id="GO:0006508">
    <property type="term" value="P:proteolysis"/>
    <property type="evidence" value="ECO:0007669"/>
    <property type="project" value="UniProtKB-KW"/>
</dbReference>
<dbReference type="CDD" id="cd03129">
    <property type="entry name" value="GAT1_Peptidase_E_like"/>
    <property type="match status" value="1"/>
</dbReference>
<keyword evidence="2" id="KW-0645">Protease</keyword>
<keyword evidence="3" id="KW-0378">Hydrolase</keyword>
<keyword evidence="4" id="KW-0720">Serine protease</keyword>
<evidence type="ECO:0000256" key="3">
    <source>
        <dbReference type="ARBA" id="ARBA00022801"/>
    </source>
</evidence>
<dbReference type="EMBL" id="QFFM01000002">
    <property type="protein sequence ID" value="PWG66911.1"/>
    <property type="molecule type" value="Genomic_DNA"/>
</dbReference>
<dbReference type="Pfam" id="PF03575">
    <property type="entry name" value="Peptidase_S51"/>
    <property type="match status" value="1"/>
</dbReference>
<evidence type="ECO:0000256" key="1">
    <source>
        <dbReference type="ARBA" id="ARBA00006534"/>
    </source>
</evidence>
<evidence type="ECO:0000256" key="2">
    <source>
        <dbReference type="ARBA" id="ARBA00022670"/>
    </source>
</evidence>
<comment type="caution">
    <text evidence="5">The sequence shown here is derived from an EMBL/GenBank/DDBJ whole genome shotgun (WGS) entry which is preliminary data.</text>
</comment>
<protein>
    <submittedName>
        <fullName evidence="5">Peptidase</fullName>
    </submittedName>
</protein>
<gene>
    <name evidence="5" type="ORF">DF196_01440</name>
</gene>
<comment type="similarity">
    <text evidence="1">Belongs to the peptidase S51 family.</text>
</comment>
<reference evidence="5 6" key="1">
    <citation type="journal article" date="2018" name="Int. J. Syst. Evol. Microbiol.">
        <title>Bifidobacterium callitrichidarum sp. nov. from the faeces of the emperor tamarin (Saguinus imperator).</title>
        <authorList>
            <person name="Modesto M."/>
            <person name="Michelini S."/>
            <person name="Sansosti M.C."/>
            <person name="De Filippo C."/>
            <person name="Cavalieri D."/>
            <person name="Qvirist L."/>
            <person name="Andlid T."/>
            <person name="Spiezio C."/>
            <person name="Sandri C."/>
            <person name="Pascarelli S."/>
            <person name="Sgorbati B."/>
            <person name="Mattarelli P."/>
        </authorList>
    </citation>
    <scope>NUCLEOTIDE SEQUENCE [LARGE SCALE GENOMIC DNA]</scope>
    <source>
        <strain evidence="5 6">TRI 5</strain>
    </source>
</reference>
<dbReference type="AlphaFoldDB" id="A0A2U2NCN1"/>
<evidence type="ECO:0000313" key="5">
    <source>
        <dbReference type="EMBL" id="PWG66911.1"/>
    </source>
</evidence>
<organism evidence="5 6">
    <name type="scientific">Bifidobacterium callitrichidarum</name>
    <dbReference type="NCBI Taxonomy" id="2052941"/>
    <lineage>
        <taxon>Bacteria</taxon>
        <taxon>Bacillati</taxon>
        <taxon>Actinomycetota</taxon>
        <taxon>Actinomycetes</taxon>
        <taxon>Bifidobacteriales</taxon>
        <taxon>Bifidobacteriaceae</taxon>
        <taxon>Bifidobacterium</taxon>
    </lineage>
</organism>
<dbReference type="PANTHER" id="PTHR20842">
    <property type="entry name" value="PROTEASE S51 ALPHA-ASPARTYL DIPEPTIDASE"/>
    <property type="match status" value="1"/>
</dbReference>
<evidence type="ECO:0000313" key="6">
    <source>
        <dbReference type="Proteomes" id="UP000245876"/>
    </source>
</evidence>
<name>A0A2U2NCN1_9BIFI</name>
<evidence type="ECO:0000256" key="4">
    <source>
        <dbReference type="ARBA" id="ARBA00022825"/>
    </source>
</evidence>
<keyword evidence="6" id="KW-1185">Reference proteome</keyword>
<dbReference type="InterPro" id="IPR029062">
    <property type="entry name" value="Class_I_gatase-like"/>
</dbReference>
<sequence length="226" mass="24639">MVTETVESPITVGNMSKLLLTSLFANVASLLPVCMPEIVDAGATVAFIPTASRASWPRFHVRAAERAFERLGVKVDVLDVDAETSAEIRRRIDRDDLIYVSGGNTFYLLQELRRQDADTAIREAVISGKPYVGESAGSVIASTNIAYIRWMDSTAKAPDLHGYADCDALGLVDFRPVPHWGSLPFLASTRTIMSRYGGRYAMKPMRNDEAIAVSGGATRFLRGIPA</sequence>